<dbReference type="InterPro" id="IPR001525">
    <property type="entry name" value="C5_MeTfrase"/>
</dbReference>
<dbReference type="RefSeq" id="WP_050321861.1">
    <property type="nucleotide sequence ID" value="NZ_CTRB01000004.1"/>
</dbReference>
<comment type="caution">
    <text evidence="9">The sequence shown here is derived from an EMBL/GenBank/DDBJ whole genome shotgun (WGS) entry which is preliminary data.</text>
</comment>
<dbReference type="InterPro" id="IPR018117">
    <property type="entry name" value="C5_DNA_meth_AS"/>
</dbReference>
<gene>
    <name evidence="9" type="ORF">RSF11_001914</name>
</gene>
<dbReference type="GO" id="GO:0003886">
    <property type="term" value="F:DNA (cytosine-5-)-methyltransferase activity"/>
    <property type="evidence" value="ECO:0007669"/>
    <property type="project" value="UniProtKB-EC"/>
</dbReference>
<sequence>MKFSAIDLFCGAGGLTCGLKDAGFDVIAGVELEPVAAQTYRINHPDHALYEADIRTLDPLEIMNELQIQPGELDLLAGCPPCQGFSSHRTRNKATSVEDLRNDLIFDLMRFVRIFDPKTVMIENVPALAKDERIVKVINELRESGYIIGERTLQVKDTAAYGVPQRRKRMILLASKYGVISEPEKISSPKTVRDAISNFPFPENSGDFLHDFIPKRTDRIIAMIKLIPKDGGSRSDLPKQFWLPCHLKNPDGYTDVYGRMSWDKVSPTITGGCTSPSKGRFLHPEQDRAITLREAAMLQTFPKSYSFSLERGREFVALMIGNALPPAFICAHATKIVEHLTCIGIQGRG</sequence>
<evidence type="ECO:0000256" key="7">
    <source>
        <dbReference type="RuleBase" id="RU000416"/>
    </source>
</evidence>
<dbReference type="Gene3D" id="3.40.50.150">
    <property type="entry name" value="Vaccinia Virus protein VP39"/>
    <property type="match status" value="1"/>
</dbReference>
<evidence type="ECO:0000256" key="4">
    <source>
        <dbReference type="ARBA" id="ARBA00022747"/>
    </source>
</evidence>
<reference evidence="9" key="1">
    <citation type="submission" date="2023-02" db="EMBL/GenBank/DDBJ databases">
        <authorList>
            <person name="Ashton P.M."/>
            <person name="Dallman T."/>
            <person name="Nair S."/>
            <person name="De Pinna E."/>
            <person name="Peters T."/>
            <person name="Grant K."/>
        </authorList>
    </citation>
    <scope>NUCLEOTIDE SEQUENCE</scope>
    <source>
        <strain evidence="9">01103883</strain>
    </source>
</reference>
<dbReference type="GO" id="GO:0044027">
    <property type="term" value="P:negative regulation of gene expression via chromosomal CpG island methylation"/>
    <property type="evidence" value="ECO:0007669"/>
    <property type="project" value="TreeGrafter"/>
</dbReference>
<evidence type="ECO:0000256" key="5">
    <source>
        <dbReference type="ARBA" id="ARBA00047422"/>
    </source>
</evidence>
<dbReference type="InterPro" id="IPR050390">
    <property type="entry name" value="C5-Methyltransferase"/>
</dbReference>
<comment type="similarity">
    <text evidence="6 7">Belongs to the class I-like SAM-binding methyltransferase superfamily. C5-methyltransferase family.</text>
</comment>
<keyword evidence="3 6" id="KW-0949">S-adenosyl-L-methionine</keyword>
<dbReference type="PRINTS" id="PR00105">
    <property type="entry name" value="C5METTRFRASE"/>
</dbReference>
<keyword evidence="1 6" id="KW-0489">Methyltransferase</keyword>
<comment type="catalytic activity">
    <reaction evidence="5 8">
        <text>a 2'-deoxycytidine in DNA + S-adenosyl-L-methionine = a 5-methyl-2'-deoxycytidine in DNA + S-adenosyl-L-homocysteine + H(+)</text>
        <dbReference type="Rhea" id="RHEA:13681"/>
        <dbReference type="Rhea" id="RHEA-COMP:11369"/>
        <dbReference type="Rhea" id="RHEA-COMP:11370"/>
        <dbReference type="ChEBI" id="CHEBI:15378"/>
        <dbReference type="ChEBI" id="CHEBI:57856"/>
        <dbReference type="ChEBI" id="CHEBI:59789"/>
        <dbReference type="ChEBI" id="CHEBI:85452"/>
        <dbReference type="ChEBI" id="CHEBI:85454"/>
        <dbReference type="EC" id="2.1.1.37"/>
    </reaction>
</comment>
<dbReference type="PANTHER" id="PTHR10629:SF52">
    <property type="entry name" value="DNA (CYTOSINE-5)-METHYLTRANSFERASE 1"/>
    <property type="match status" value="1"/>
</dbReference>
<accession>A0AAD2Z4Q3</accession>
<dbReference type="Pfam" id="PF00145">
    <property type="entry name" value="DNA_methylase"/>
    <property type="match status" value="1"/>
</dbReference>
<proteinExistence type="inferred from homology"/>
<keyword evidence="4" id="KW-0680">Restriction system</keyword>
<dbReference type="EMBL" id="ABNAVX010000008">
    <property type="protein sequence ID" value="ELI8102216.1"/>
    <property type="molecule type" value="Genomic_DNA"/>
</dbReference>
<evidence type="ECO:0000256" key="8">
    <source>
        <dbReference type="RuleBase" id="RU000417"/>
    </source>
</evidence>
<dbReference type="EC" id="2.1.1.37" evidence="8"/>
<dbReference type="InterPro" id="IPR029063">
    <property type="entry name" value="SAM-dependent_MTases_sf"/>
</dbReference>
<protein>
    <recommendedName>
        <fullName evidence="8">Cytosine-specific methyltransferase</fullName>
        <ecNumber evidence="8">2.1.1.37</ecNumber>
    </recommendedName>
</protein>
<dbReference type="GO" id="GO:0003677">
    <property type="term" value="F:DNA binding"/>
    <property type="evidence" value="ECO:0007669"/>
    <property type="project" value="TreeGrafter"/>
</dbReference>
<dbReference type="PANTHER" id="PTHR10629">
    <property type="entry name" value="CYTOSINE-SPECIFIC METHYLTRANSFERASE"/>
    <property type="match status" value="1"/>
</dbReference>
<dbReference type="GO" id="GO:0032259">
    <property type="term" value="P:methylation"/>
    <property type="evidence" value="ECO:0007669"/>
    <property type="project" value="UniProtKB-KW"/>
</dbReference>
<organism evidence="9 10">
    <name type="scientific">Yersinia enterocolitica</name>
    <dbReference type="NCBI Taxonomy" id="630"/>
    <lineage>
        <taxon>Bacteria</taxon>
        <taxon>Pseudomonadati</taxon>
        <taxon>Pseudomonadota</taxon>
        <taxon>Gammaproteobacteria</taxon>
        <taxon>Enterobacterales</taxon>
        <taxon>Yersiniaceae</taxon>
        <taxon>Yersinia</taxon>
    </lineage>
</organism>
<dbReference type="GO" id="GO:0009307">
    <property type="term" value="P:DNA restriction-modification system"/>
    <property type="evidence" value="ECO:0007669"/>
    <property type="project" value="UniProtKB-KW"/>
</dbReference>
<keyword evidence="2 6" id="KW-0808">Transferase</keyword>
<name>A0AAD2Z4Q3_YEREN</name>
<evidence type="ECO:0000256" key="1">
    <source>
        <dbReference type="ARBA" id="ARBA00022603"/>
    </source>
</evidence>
<dbReference type="Gene3D" id="3.90.120.10">
    <property type="entry name" value="DNA Methylase, subunit A, domain 2"/>
    <property type="match status" value="1"/>
</dbReference>
<evidence type="ECO:0000256" key="3">
    <source>
        <dbReference type="ARBA" id="ARBA00022691"/>
    </source>
</evidence>
<evidence type="ECO:0000256" key="2">
    <source>
        <dbReference type="ARBA" id="ARBA00022679"/>
    </source>
</evidence>
<evidence type="ECO:0000313" key="9">
    <source>
        <dbReference type="EMBL" id="ELI8102216.1"/>
    </source>
</evidence>
<dbReference type="PROSITE" id="PS00094">
    <property type="entry name" value="C5_MTASE_1"/>
    <property type="match status" value="1"/>
</dbReference>
<dbReference type="SUPFAM" id="SSF53335">
    <property type="entry name" value="S-adenosyl-L-methionine-dependent methyltransferases"/>
    <property type="match status" value="1"/>
</dbReference>
<evidence type="ECO:0000313" key="10">
    <source>
        <dbReference type="Proteomes" id="UP001182355"/>
    </source>
</evidence>
<dbReference type="NCBIfam" id="TIGR00675">
    <property type="entry name" value="dcm"/>
    <property type="match status" value="1"/>
</dbReference>
<evidence type="ECO:0000256" key="6">
    <source>
        <dbReference type="PROSITE-ProRule" id="PRU01016"/>
    </source>
</evidence>
<dbReference type="Proteomes" id="UP001182355">
    <property type="component" value="Unassembled WGS sequence"/>
</dbReference>
<feature type="active site" evidence="6">
    <location>
        <position position="82"/>
    </location>
</feature>
<dbReference type="PROSITE" id="PS51679">
    <property type="entry name" value="SAM_MT_C5"/>
    <property type="match status" value="1"/>
</dbReference>
<dbReference type="AlphaFoldDB" id="A0AAD2Z4Q3"/>